<reference evidence="4" key="1">
    <citation type="submission" date="2017-02" db="UniProtKB">
        <authorList>
            <consortium name="WormBaseParasite"/>
        </authorList>
    </citation>
    <scope>IDENTIFICATION</scope>
</reference>
<proteinExistence type="predicted"/>
<organism evidence="4">
    <name type="scientific">Nippostrongylus brasiliensis</name>
    <name type="common">Rat hookworm</name>
    <dbReference type="NCBI Taxonomy" id="27835"/>
    <lineage>
        <taxon>Eukaryota</taxon>
        <taxon>Metazoa</taxon>
        <taxon>Ecdysozoa</taxon>
        <taxon>Nematoda</taxon>
        <taxon>Chromadorea</taxon>
        <taxon>Rhabditida</taxon>
        <taxon>Rhabditina</taxon>
        <taxon>Rhabditomorpha</taxon>
        <taxon>Strongyloidea</taxon>
        <taxon>Heligmosomidae</taxon>
        <taxon>Nippostrongylus</taxon>
    </lineage>
</organism>
<reference evidence="2 3" key="2">
    <citation type="submission" date="2018-11" db="EMBL/GenBank/DDBJ databases">
        <authorList>
            <consortium name="Pathogen Informatics"/>
        </authorList>
    </citation>
    <scope>NUCLEOTIDE SEQUENCE [LARGE SCALE GENOMIC DNA]</scope>
</reference>
<evidence type="ECO:0000313" key="3">
    <source>
        <dbReference type="Proteomes" id="UP000271162"/>
    </source>
</evidence>
<dbReference type="OMA" id="MGPKAYM"/>
<dbReference type="STRING" id="27835.A0A0N4Y932"/>
<dbReference type="EMBL" id="UYSL01020859">
    <property type="protein sequence ID" value="VDL76378.1"/>
    <property type="molecule type" value="Genomic_DNA"/>
</dbReference>
<evidence type="ECO:0000313" key="2">
    <source>
        <dbReference type="EMBL" id="VDL76378.1"/>
    </source>
</evidence>
<gene>
    <name evidence="2" type="ORF">NBR_LOCUS12789</name>
</gene>
<accession>A0A0N4Y932</accession>
<dbReference type="Pfam" id="PF04236">
    <property type="entry name" value="Transp_Tc5_C"/>
    <property type="match status" value="1"/>
</dbReference>
<dbReference type="AlphaFoldDB" id="A0A0N4Y932"/>
<dbReference type="InterPro" id="IPR007350">
    <property type="entry name" value="Transposase_Tc5_C"/>
</dbReference>
<feature type="domain" description="Transposase Tc5 C-terminal" evidence="1">
    <location>
        <begin position="355"/>
        <end position="418"/>
    </location>
</feature>
<keyword evidence="3" id="KW-1185">Reference proteome</keyword>
<dbReference type="Proteomes" id="UP000271162">
    <property type="component" value="Unassembled WGS sequence"/>
</dbReference>
<evidence type="ECO:0000313" key="4">
    <source>
        <dbReference type="WBParaSite" id="NBR_0001278801-mRNA-1"/>
    </source>
</evidence>
<protein>
    <submittedName>
        <fullName evidence="4">Transp_Tc5_C domain-containing protein</fullName>
    </submittedName>
</protein>
<evidence type="ECO:0000259" key="1">
    <source>
        <dbReference type="Pfam" id="PF04236"/>
    </source>
</evidence>
<name>A0A0N4Y932_NIPBR</name>
<sequence>MCMRIVSIAHPCFPSGQKRESRALGFKQLAIALRERCMDAIQQGGGKTFLHLSFGIYLLSVLPLSYSIIRHMALTVNREYGFVDGFKASKDWIWKFVRECGLRSRKVTSFVTTRNLRSRQEVEDAANAFVAEVRAEMARYPRSAFCNIDQCGITREVVSQRTLAPLGVKQVHRVVQSVASLTHSYTVVPVLYADGTLGEKLFVILPEPKVRFPQSGHWSAPNLCVVAGTSHIMRKDQVPPFFSQCVMAGSVQPLTIALLDSWPGFKDHDNILSGVPEGRQLKVMTIPPGATALCQPLDVYFFRLLKRLIRRIHGDVIHIKPDFNIFSRDNILKVLSQSYRQFCAPRFRRCFQYSWFAAGYTESHPGPFVTPTDFAFNEVPVDCVCQGTESCSSQAFVRCCWCEKHLCFDCFIVLNHTC</sequence>
<dbReference type="WBParaSite" id="NBR_0001278801-mRNA-1">
    <property type="protein sequence ID" value="NBR_0001278801-mRNA-1"/>
    <property type="gene ID" value="NBR_0001278801"/>
</dbReference>